<name>A0ABD0KJJ7_9CAEN</name>
<dbReference type="AlphaFoldDB" id="A0ABD0KJJ7"/>
<keyword evidence="2" id="KW-1185">Reference proteome</keyword>
<protein>
    <submittedName>
        <fullName evidence="1">Uncharacterized protein</fullName>
    </submittedName>
</protein>
<organism evidence="1 2">
    <name type="scientific">Batillaria attramentaria</name>
    <dbReference type="NCBI Taxonomy" id="370345"/>
    <lineage>
        <taxon>Eukaryota</taxon>
        <taxon>Metazoa</taxon>
        <taxon>Spiralia</taxon>
        <taxon>Lophotrochozoa</taxon>
        <taxon>Mollusca</taxon>
        <taxon>Gastropoda</taxon>
        <taxon>Caenogastropoda</taxon>
        <taxon>Sorbeoconcha</taxon>
        <taxon>Cerithioidea</taxon>
        <taxon>Batillariidae</taxon>
        <taxon>Batillaria</taxon>
    </lineage>
</organism>
<accession>A0ABD0KJJ7</accession>
<gene>
    <name evidence="1" type="ORF">BaRGS_00021365</name>
</gene>
<reference evidence="1 2" key="1">
    <citation type="journal article" date="2023" name="Sci. Data">
        <title>Genome assembly of the Korean intertidal mud-creeper Batillaria attramentaria.</title>
        <authorList>
            <person name="Patra A.K."/>
            <person name="Ho P.T."/>
            <person name="Jun S."/>
            <person name="Lee S.J."/>
            <person name="Kim Y."/>
            <person name="Won Y.J."/>
        </authorList>
    </citation>
    <scope>NUCLEOTIDE SEQUENCE [LARGE SCALE GENOMIC DNA]</scope>
    <source>
        <strain evidence="1">Wonlab-2016</strain>
    </source>
</reference>
<dbReference type="EMBL" id="JACVVK020000165">
    <property type="protein sequence ID" value="KAK7487403.1"/>
    <property type="molecule type" value="Genomic_DNA"/>
</dbReference>
<feature type="non-terminal residue" evidence="1">
    <location>
        <position position="1"/>
    </location>
</feature>
<evidence type="ECO:0000313" key="2">
    <source>
        <dbReference type="Proteomes" id="UP001519460"/>
    </source>
</evidence>
<proteinExistence type="predicted"/>
<dbReference type="Proteomes" id="UP001519460">
    <property type="component" value="Unassembled WGS sequence"/>
</dbReference>
<comment type="caution">
    <text evidence="1">The sequence shown here is derived from an EMBL/GenBank/DDBJ whole genome shotgun (WGS) entry which is preliminary data.</text>
</comment>
<sequence length="60" mass="6769">HESPEKTVTLYPNSLPWISKDVKEAVGNRRQAFQSHDKQSVKQADAVLTLIRHGQGKTEL</sequence>
<evidence type="ECO:0000313" key="1">
    <source>
        <dbReference type="EMBL" id="KAK7487403.1"/>
    </source>
</evidence>